<proteinExistence type="predicted"/>
<comment type="caution">
    <text evidence="3">The sequence shown here is derived from an EMBL/GenBank/DDBJ whole genome shotgun (WGS) entry which is preliminary data.</text>
</comment>
<dbReference type="Proteomes" id="UP001274830">
    <property type="component" value="Unassembled WGS sequence"/>
</dbReference>
<gene>
    <name evidence="3" type="ORF">LTR78_002257</name>
</gene>
<organism evidence="3 4">
    <name type="scientific">Recurvomyces mirabilis</name>
    <dbReference type="NCBI Taxonomy" id="574656"/>
    <lineage>
        <taxon>Eukaryota</taxon>
        <taxon>Fungi</taxon>
        <taxon>Dikarya</taxon>
        <taxon>Ascomycota</taxon>
        <taxon>Pezizomycotina</taxon>
        <taxon>Dothideomycetes</taxon>
        <taxon>Dothideomycetidae</taxon>
        <taxon>Mycosphaerellales</taxon>
        <taxon>Teratosphaeriaceae</taxon>
        <taxon>Recurvomyces</taxon>
    </lineage>
</organism>
<dbReference type="PANTHER" id="PTHR42037:SF1">
    <property type="match status" value="1"/>
</dbReference>
<dbReference type="PANTHER" id="PTHR42037">
    <property type="match status" value="1"/>
</dbReference>
<keyword evidence="4" id="KW-1185">Reference proteome</keyword>
<keyword evidence="2" id="KW-0732">Signal</keyword>
<evidence type="ECO:0000313" key="3">
    <source>
        <dbReference type="EMBL" id="KAK3678161.1"/>
    </source>
</evidence>
<dbReference type="EMBL" id="JAUTXT010000005">
    <property type="protein sequence ID" value="KAK3678161.1"/>
    <property type="molecule type" value="Genomic_DNA"/>
</dbReference>
<protein>
    <submittedName>
        <fullName evidence="3">Uncharacterized protein</fullName>
    </submittedName>
</protein>
<feature type="chain" id="PRO_5042233519" evidence="2">
    <location>
        <begin position="29"/>
        <end position="495"/>
    </location>
</feature>
<dbReference type="InterPro" id="IPR027796">
    <property type="entry name" value="OTT_1508_deam-like"/>
</dbReference>
<evidence type="ECO:0000256" key="2">
    <source>
        <dbReference type="SAM" id="SignalP"/>
    </source>
</evidence>
<feature type="signal peptide" evidence="2">
    <location>
        <begin position="1"/>
        <end position="28"/>
    </location>
</feature>
<sequence>MSSHLKPKLLRRFYEVLILLRVLGQVQGERIRAPDLEDGSLDRLDLKQMRRLVMYHLCVMCDYEKGGATVTAMAAQNHPSGPQYWIAVNGSLSKIRKFLVETLASLQARAGETLSSPSQTTTSFEQTLFTKFAEIQRARTKTYWDFMQKHVKTELKRAEAYPTRRAKNLGYAAWLEPLQSSRHRIDPHGLCELAYQVRRSSYLRVDYDPVSGGSVFTENEARSSLRHLVGRLCAVKRAARILTYACASHPQLFEGANVLALKCPAATPAPSAYPGLTSSGISNRVFPSSSSTELQDFQAVLQRLEDQGMRLIDGVRDYYASKDWRPKVHAELTLLEALHAHQGNFFDNDKYIACSKPACFCCYHYICAHPGGFARPDCHNKVYHSWQPPALPSTTSSKLKDEQSRVMNSLVQQVRQAVVEKVSNIRRYAKWHADSTTGLTAFTVESVAGSEVGDHCGDEEEVFSGASDLVEDGPTQADVTSDGSEESEDGGVSLL</sequence>
<name>A0AAE0WU40_9PEZI</name>
<dbReference type="AlphaFoldDB" id="A0AAE0WU40"/>
<dbReference type="Pfam" id="PF14441">
    <property type="entry name" value="OTT_1508_deam"/>
    <property type="match status" value="1"/>
</dbReference>
<reference evidence="3" key="1">
    <citation type="submission" date="2023-07" db="EMBL/GenBank/DDBJ databases">
        <title>Black Yeasts Isolated from many extreme environments.</title>
        <authorList>
            <person name="Coleine C."/>
            <person name="Stajich J.E."/>
            <person name="Selbmann L."/>
        </authorList>
    </citation>
    <scope>NUCLEOTIDE SEQUENCE</scope>
    <source>
        <strain evidence="3">CCFEE 5485</strain>
    </source>
</reference>
<evidence type="ECO:0000256" key="1">
    <source>
        <dbReference type="SAM" id="MobiDB-lite"/>
    </source>
</evidence>
<feature type="region of interest" description="Disordered" evidence="1">
    <location>
        <begin position="457"/>
        <end position="495"/>
    </location>
</feature>
<accession>A0AAE0WU40</accession>
<evidence type="ECO:0000313" key="4">
    <source>
        <dbReference type="Proteomes" id="UP001274830"/>
    </source>
</evidence>